<dbReference type="Pfam" id="PF10049">
    <property type="entry name" value="DUF2283"/>
    <property type="match status" value="1"/>
</dbReference>
<dbReference type="InterPro" id="IPR019270">
    <property type="entry name" value="DUF2283"/>
</dbReference>
<dbReference type="PANTHER" id="PTHR37029:SF1">
    <property type="entry name" value="SSR1768 PROTEIN"/>
    <property type="match status" value="1"/>
</dbReference>
<comment type="caution">
    <text evidence="1">The sequence shown here is derived from an EMBL/GenBank/DDBJ whole genome shotgun (WGS) entry which is preliminary data.</text>
</comment>
<sequence length="77" mass="8629">MNIVYFRDMDALYIELKPHEAETAWEPAPGITINYAANGEPVGIQIDQASERVNLDYLNVGNFPGQVDVLTKQQPTH</sequence>
<keyword evidence="2" id="KW-1185">Reference proteome</keyword>
<dbReference type="Proteomes" id="UP001482231">
    <property type="component" value="Unassembled WGS sequence"/>
</dbReference>
<proteinExistence type="predicted"/>
<reference evidence="1 2" key="1">
    <citation type="submission" date="2024-02" db="EMBL/GenBank/DDBJ databases">
        <title>New thermophilic sulfur-oxidizing bacteria from a hot springs of the Uzon caldera (Kamchatka, Russia).</title>
        <authorList>
            <person name="Dukat A.M."/>
            <person name="Elcheninov A.G."/>
            <person name="Frolov E.N."/>
        </authorList>
    </citation>
    <scope>NUCLEOTIDE SEQUENCE [LARGE SCALE GENOMIC DNA]</scope>
    <source>
        <strain evidence="1 2">AK1</strain>
    </source>
</reference>
<dbReference type="EMBL" id="JBAJEX010000015">
    <property type="protein sequence ID" value="MEO1767991.1"/>
    <property type="molecule type" value="Genomic_DNA"/>
</dbReference>
<name>A0ABV0EH51_9BURK</name>
<evidence type="ECO:0000313" key="1">
    <source>
        <dbReference type="EMBL" id="MEO1767991.1"/>
    </source>
</evidence>
<dbReference type="PANTHER" id="PTHR37029">
    <property type="entry name" value="SSR1768 PROTEIN"/>
    <property type="match status" value="1"/>
</dbReference>
<dbReference type="RefSeq" id="WP_347309103.1">
    <property type="nucleotide sequence ID" value="NZ_JBAJEX010000015.1"/>
</dbReference>
<accession>A0ABV0EH51</accession>
<evidence type="ECO:0000313" key="2">
    <source>
        <dbReference type="Proteomes" id="UP001482231"/>
    </source>
</evidence>
<organism evidence="1 2">
    <name type="scientific">Thiobacter aerophilum</name>
    <dbReference type="NCBI Taxonomy" id="3121275"/>
    <lineage>
        <taxon>Bacteria</taxon>
        <taxon>Pseudomonadati</taxon>
        <taxon>Pseudomonadota</taxon>
        <taxon>Betaproteobacteria</taxon>
        <taxon>Burkholderiales</taxon>
        <taxon>Thiobacteraceae</taxon>
        <taxon>Thiobacter</taxon>
    </lineage>
</organism>
<protein>
    <submittedName>
        <fullName evidence="1">DUF2283 domain-containing protein</fullName>
    </submittedName>
</protein>
<gene>
    <name evidence="1" type="ORF">V6E02_12305</name>
</gene>